<dbReference type="Proteomes" id="UP000707071">
    <property type="component" value="Unassembled WGS sequence"/>
</dbReference>
<evidence type="ECO:0000313" key="3">
    <source>
        <dbReference type="Proteomes" id="UP000707071"/>
    </source>
</evidence>
<dbReference type="AlphaFoldDB" id="A0A9P7QH39"/>
<keyword evidence="3" id="KW-1185">Reference proteome</keyword>
<dbReference type="EMBL" id="SRRH01000158">
    <property type="protein sequence ID" value="KAG6297014.1"/>
    <property type="molecule type" value="Genomic_DNA"/>
</dbReference>
<reference evidence="2 3" key="1">
    <citation type="journal article" date="2020" name="bioRxiv">
        <title>Whole genome comparisons of ergot fungi reveals the divergence and evolution of species within the genus Claviceps are the result of varying mechanisms driving genome evolution and host range expansion.</title>
        <authorList>
            <person name="Wyka S.A."/>
            <person name="Mondo S.J."/>
            <person name="Liu M."/>
            <person name="Dettman J."/>
            <person name="Nalam V."/>
            <person name="Broders K.D."/>
        </authorList>
    </citation>
    <scope>NUCLEOTIDE SEQUENCE [LARGE SCALE GENOMIC DNA]</scope>
    <source>
        <strain evidence="2 3">Clav52</strain>
    </source>
</reference>
<feature type="region of interest" description="Disordered" evidence="1">
    <location>
        <begin position="131"/>
        <end position="156"/>
    </location>
</feature>
<feature type="compositionally biased region" description="Basic and acidic residues" evidence="1">
    <location>
        <begin position="143"/>
        <end position="156"/>
    </location>
</feature>
<name>A0A9P7QH39_9HYPO</name>
<proteinExistence type="predicted"/>
<evidence type="ECO:0000313" key="2">
    <source>
        <dbReference type="EMBL" id="KAG6297014.1"/>
    </source>
</evidence>
<comment type="caution">
    <text evidence="2">The sequence shown here is derived from an EMBL/GenBank/DDBJ whole genome shotgun (WGS) entry which is preliminary data.</text>
</comment>
<sequence length="184" mass="21363">MAEPYCAYSAKSDAIGMERKDVTRENYDAHQKRMRFNTGMIEVDLFIEFMQSDRSNFASTRAWLMYHQNLWKRINKIEKQSEGLWIAATIKAVEKSLPDVHQAWMIKRMDEKTLTMKSMVNTLTYQANKQEDKQQVSFNTQQKSEDKAKNNGKGEEKTLECGCVVPFGGKGHSKSKCWKLHPEN</sequence>
<evidence type="ECO:0000256" key="1">
    <source>
        <dbReference type="SAM" id="MobiDB-lite"/>
    </source>
</evidence>
<gene>
    <name evidence="2" type="ORF">E4U09_001524</name>
</gene>
<organism evidence="2 3">
    <name type="scientific">Claviceps aff. purpurea</name>
    <dbReference type="NCBI Taxonomy" id="1967640"/>
    <lineage>
        <taxon>Eukaryota</taxon>
        <taxon>Fungi</taxon>
        <taxon>Dikarya</taxon>
        <taxon>Ascomycota</taxon>
        <taxon>Pezizomycotina</taxon>
        <taxon>Sordariomycetes</taxon>
        <taxon>Hypocreomycetidae</taxon>
        <taxon>Hypocreales</taxon>
        <taxon>Clavicipitaceae</taxon>
        <taxon>Claviceps</taxon>
    </lineage>
</organism>
<protein>
    <submittedName>
        <fullName evidence="2">Uncharacterized protein</fullName>
    </submittedName>
</protein>
<accession>A0A9P7QH39</accession>